<evidence type="ECO:0000313" key="5">
    <source>
        <dbReference type="Proteomes" id="UP000694540"/>
    </source>
</evidence>
<dbReference type="PROSITE" id="PS50082">
    <property type="entry name" value="WD_REPEATS_2"/>
    <property type="match status" value="2"/>
</dbReference>
<dbReference type="InterPro" id="IPR036322">
    <property type="entry name" value="WD40_repeat_dom_sf"/>
</dbReference>
<dbReference type="InterPro" id="IPR019775">
    <property type="entry name" value="WD40_repeat_CS"/>
</dbReference>
<dbReference type="Pfam" id="PF00400">
    <property type="entry name" value="WD40"/>
    <property type="match status" value="2"/>
</dbReference>
<accession>A0A8C3X0V9</accession>
<keyword evidence="1 3" id="KW-0853">WD repeat</keyword>
<dbReference type="GeneTree" id="ENSGT00940000162967"/>
<organism evidence="4 5">
    <name type="scientific">Catagonus wagneri</name>
    <name type="common">Chacoan peccary</name>
    <dbReference type="NCBI Taxonomy" id="51154"/>
    <lineage>
        <taxon>Eukaryota</taxon>
        <taxon>Metazoa</taxon>
        <taxon>Chordata</taxon>
        <taxon>Craniata</taxon>
        <taxon>Vertebrata</taxon>
        <taxon>Euteleostomi</taxon>
        <taxon>Mammalia</taxon>
        <taxon>Eutheria</taxon>
        <taxon>Laurasiatheria</taxon>
        <taxon>Artiodactyla</taxon>
        <taxon>Suina</taxon>
        <taxon>Tayassuidae</taxon>
        <taxon>Catagonus</taxon>
    </lineage>
</organism>
<evidence type="ECO:0000256" key="3">
    <source>
        <dbReference type="PROSITE-ProRule" id="PRU00221"/>
    </source>
</evidence>
<proteinExistence type="predicted"/>
<dbReference type="PANTHER" id="PTHR44324:SF4">
    <property type="entry name" value="WD40 REPEAT DOMAIN 95"/>
    <property type="match status" value="1"/>
</dbReference>
<feature type="repeat" description="WD" evidence="3">
    <location>
        <begin position="62"/>
        <end position="94"/>
    </location>
</feature>
<keyword evidence="2" id="KW-0677">Repeat</keyword>
<sequence length="354" mass="39533">GNQLCFDDEKQSEVCDCTYLEVNQNKCIIAVGWDRRINVYLDTPCDFHHFRKPQPHWQDDLDHGHKEDILCVAQCPPFLLATSSYDGEIIIWNVISGHMCCKLNTPSPSDSSEDREGLDRSVSCLTFLKTRAANLESAAASLIANGPQGSITFWRLFGRTCPIASFTPSKDKVQVSSLVVTAGDARAYVADQHGFVRVYDIKEYGLWEPELGASLHPFYLISLELIKEEKFLLSSSLDHTVRLWSVDGEYIGTFGQSSPWDIFTPASWSQSGVPCDVLTDPQSMPARPALERGVSTTLTGEEEQEKVVEGKQNGCYLWPWNTRDSAPCSSHCQIRETDVENPARSTRSPLGNTF</sequence>
<name>A0A8C3X0V9_9CETA</name>
<dbReference type="Gene3D" id="2.130.10.10">
    <property type="entry name" value="YVTN repeat-like/Quinoprotein amine dehydrogenase"/>
    <property type="match status" value="1"/>
</dbReference>
<reference evidence="4" key="1">
    <citation type="submission" date="2025-08" db="UniProtKB">
        <authorList>
            <consortium name="Ensembl"/>
        </authorList>
    </citation>
    <scope>IDENTIFICATION</scope>
</reference>
<dbReference type="InterPro" id="IPR001680">
    <property type="entry name" value="WD40_rpt"/>
</dbReference>
<evidence type="ECO:0000256" key="2">
    <source>
        <dbReference type="ARBA" id="ARBA00022737"/>
    </source>
</evidence>
<keyword evidence="5" id="KW-1185">Reference proteome</keyword>
<dbReference type="SUPFAM" id="SSF50978">
    <property type="entry name" value="WD40 repeat-like"/>
    <property type="match status" value="1"/>
</dbReference>
<dbReference type="AlphaFoldDB" id="A0A8C3X0V9"/>
<feature type="repeat" description="WD" evidence="3">
    <location>
        <begin position="213"/>
        <end position="247"/>
    </location>
</feature>
<protein>
    <submittedName>
        <fullName evidence="4">Uncharacterized protein</fullName>
    </submittedName>
</protein>
<dbReference type="InterPro" id="IPR015943">
    <property type="entry name" value="WD40/YVTN_repeat-like_dom_sf"/>
</dbReference>
<reference evidence="4" key="2">
    <citation type="submission" date="2025-09" db="UniProtKB">
        <authorList>
            <consortium name="Ensembl"/>
        </authorList>
    </citation>
    <scope>IDENTIFICATION</scope>
</reference>
<evidence type="ECO:0000256" key="1">
    <source>
        <dbReference type="ARBA" id="ARBA00022574"/>
    </source>
</evidence>
<dbReference type="Proteomes" id="UP000694540">
    <property type="component" value="Unplaced"/>
</dbReference>
<dbReference type="PANTHER" id="PTHR44324">
    <property type="entry name" value="WD40 REPEAT DOMAIN 95"/>
    <property type="match status" value="1"/>
</dbReference>
<dbReference type="SMART" id="SM00320">
    <property type="entry name" value="WD40"/>
    <property type="match status" value="3"/>
</dbReference>
<dbReference type="PROSITE" id="PS00678">
    <property type="entry name" value="WD_REPEATS_1"/>
    <property type="match status" value="1"/>
</dbReference>
<dbReference type="Ensembl" id="ENSCWAT00000024380.1">
    <property type="protein sequence ID" value="ENSCWAP00000022485.1"/>
    <property type="gene ID" value="ENSCWAG00000017090.1"/>
</dbReference>
<evidence type="ECO:0000313" key="4">
    <source>
        <dbReference type="Ensembl" id="ENSCWAP00000022485.1"/>
    </source>
</evidence>
<dbReference type="InterPro" id="IPR051242">
    <property type="entry name" value="WD-EF-hand_domain"/>
</dbReference>